<dbReference type="Pfam" id="PF11380">
    <property type="entry name" value="Stealth_CR2"/>
    <property type="match status" value="1"/>
</dbReference>
<evidence type="ECO:0000256" key="2">
    <source>
        <dbReference type="ARBA" id="ARBA00022679"/>
    </source>
</evidence>
<evidence type="ECO:0000259" key="4">
    <source>
        <dbReference type="Pfam" id="PF11380"/>
    </source>
</evidence>
<dbReference type="InterPro" id="IPR021520">
    <property type="entry name" value="Stealth_CR2"/>
</dbReference>
<accession>A0A377HKY0</accession>
<evidence type="ECO:0000313" key="6">
    <source>
        <dbReference type="Proteomes" id="UP000254512"/>
    </source>
</evidence>
<gene>
    <name evidence="5" type="primary">sacB_2</name>
    <name evidence="5" type="ORF">NCTC11645_01283</name>
</gene>
<organism evidence="5 6">
    <name type="scientific">Grimontia hollisae</name>
    <name type="common">Vibrio hollisae</name>
    <dbReference type="NCBI Taxonomy" id="673"/>
    <lineage>
        <taxon>Bacteria</taxon>
        <taxon>Pseudomonadati</taxon>
        <taxon>Pseudomonadota</taxon>
        <taxon>Gammaproteobacteria</taxon>
        <taxon>Vibrionales</taxon>
        <taxon>Vibrionaceae</taxon>
        <taxon>Grimontia</taxon>
    </lineage>
</organism>
<comment type="similarity">
    <text evidence="1">Belongs to the stealth family.</text>
</comment>
<dbReference type="RefSeq" id="WP_115659562.1">
    <property type="nucleotide sequence ID" value="NZ_UGHD01000002.1"/>
</dbReference>
<dbReference type="PANTHER" id="PTHR24045:SF0">
    <property type="entry name" value="N-ACETYLGLUCOSAMINE-1-PHOSPHOTRANSFERASE SUBUNITS ALPHA_BETA"/>
    <property type="match status" value="1"/>
</dbReference>
<sequence length="336" mass="40638">MSESDIDIVIYWVDCSDPAWRRDYEQHKGTALGRFRDLNTLKYVFRGIEKNMPWVRYIHFVTNGQRPKWLRENVKLKCHTHRDIFYHKDALPVFNSSAIELNFSNIPGLSEKFILFNDDMLVIKPVGKERFFKNQLPVDYIKLCFPRKGLLYEIIKPENVEAVKFISNSYKYLKKNNINQLNLDKIFNSNYSFAHNLRNLFFCLFRKIFWYEVYHHPQAHLKSTWTDFLQNENKYGYPVKKTIFSKFRSENDVNQYLYRFINLSNGCFFPCYFNDHISIYIKNSYDIERKIKKIFDKTFICICEDEKMSDFEFNKLKNILENNLEKIFPKKSKFEI</sequence>
<evidence type="ECO:0000256" key="3">
    <source>
        <dbReference type="ARBA" id="ARBA00023169"/>
    </source>
</evidence>
<feature type="domain" description="Stealth protein CR2 conserved region 2" evidence="4">
    <location>
        <begin position="34"/>
        <end position="135"/>
    </location>
</feature>
<dbReference type="GO" id="GO:0000271">
    <property type="term" value="P:polysaccharide biosynthetic process"/>
    <property type="evidence" value="ECO:0007669"/>
    <property type="project" value="UniProtKB-KW"/>
</dbReference>
<protein>
    <submittedName>
        <fullName evidence="5">Capsular polysaccharide phosphotransferase SacB</fullName>
        <ecNumber evidence="5">2.7.-.-</ecNumber>
    </submittedName>
</protein>
<keyword evidence="2 5" id="KW-0808">Transferase</keyword>
<keyword evidence="3" id="KW-0270">Exopolysaccharide synthesis</keyword>
<name>A0A377HKY0_GRIHO</name>
<dbReference type="Proteomes" id="UP000254512">
    <property type="component" value="Unassembled WGS sequence"/>
</dbReference>
<evidence type="ECO:0000313" key="5">
    <source>
        <dbReference type="EMBL" id="STO56908.1"/>
    </source>
</evidence>
<dbReference type="AlphaFoldDB" id="A0A377HKY0"/>
<dbReference type="GO" id="GO:0016772">
    <property type="term" value="F:transferase activity, transferring phosphorus-containing groups"/>
    <property type="evidence" value="ECO:0007669"/>
    <property type="project" value="InterPro"/>
</dbReference>
<evidence type="ECO:0000256" key="1">
    <source>
        <dbReference type="ARBA" id="ARBA00007583"/>
    </source>
</evidence>
<proteinExistence type="inferred from homology"/>
<reference evidence="5 6" key="1">
    <citation type="submission" date="2018-06" db="EMBL/GenBank/DDBJ databases">
        <authorList>
            <consortium name="Pathogen Informatics"/>
            <person name="Doyle S."/>
        </authorList>
    </citation>
    <scope>NUCLEOTIDE SEQUENCE [LARGE SCALE GENOMIC DNA]</scope>
    <source>
        <strain evidence="5 6">NCTC11645</strain>
    </source>
</reference>
<dbReference type="PANTHER" id="PTHR24045">
    <property type="match status" value="1"/>
</dbReference>
<dbReference type="InterPro" id="IPR047141">
    <property type="entry name" value="Stealth"/>
</dbReference>
<dbReference type="EC" id="2.7.-.-" evidence="5"/>
<dbReference type="EMBL" id="UGHD01000002">
    <property type="protein sequence ID" value="STO56908.1"/>
    <property type="molecule type" value="Genomic_DNA"/>
</dbReference>